<dbReference type="Proteomes" id="UP000308632">
    <property type="component" value="Unassembled WGS sequence"/>
</dbReference>
<dbReference type="AlphaFoldDB" id="A0A4U5X1A3"/>
<dbReference type="RefSeq" id="WP_137300713.1">
    <property type="nucleotide sequence ID" value="NZ_BMVD01000001.1"/>
</dbReference>
<accession>A0A4U5X1A3</accession>
<dbReference type="EMBL" id="SZPR01000012">
    <property type="protein sequence ID" value="TKT08755.1"/>
    <property type="molecule type" value="Genomic_DNA"/>
</dbReference>
<dbReference type="InterPro" id="IPR020378">
    <property type="entry name" value="DUF4186"/>
</dbReference>
<evidence type="ECO:0000313" key="1">
    <source>
        <dbReference type="EMBL" id="TKT08755.1"/>
    </source>
</evidence>
<name>A0A4U5X1A3_STRGB</name>
<reference evidence="1 2" key="1">
    <citation type="submission" date="2019-04" db="EMBL/GenBank/DDBJ databases">
        <title>Streptomyces lasaliensis sp.nov., an Actinomycete isolated from soil which produces the polyether antibiotic lasalocid.</title>
        <authorList>
            <person name="Erwin G."/>
            <person name="Haber C."/>
        </authorList>
    </citation>
    <scope>NUCLEOTIDE SEQUENCE [LARGE SCALE GENOMIC DNA]</scope>
    <source>
        <strain evidence="1 2">DSM 40089</strain>
    </source>
</reference>
<comment type="caution">
    <text evidence="1">The sequence shown here is derived from an EMBL/GenBank/DDBJ whole genome shotgun (WGS) entry which is preliminary data.</text>
</comment>
<organism evidence="1 2">
    <name type="scientific">Streptomyces galbus</name>
    <dbReference type="NCBI Taxonomy" id="33898"/>
    <lineage>
        <taxon>Bacteria</taxon>
        <taxon>Bacillati</taxon>
        <taxon>Actinomycetota</taxon>
        <taxon>Actinomycetes</taxon>
        <taxon>Kitasatosporales</taxon>
        <taxon>Streptomycetaceae</taxon>
        <taxon>Streptomyces</taxon>
    </lineage>
</organism>
<gene>
    <name evidence="1" type="ORF">E4U92_14065</name>
</gene>
<dbReference type="Pfam" id="PF13811">
    <property type="entry name" value="DUF4186"/>
    <property type="match status" value="1"/>
</dbReference>
<proteinExistence type="predicted"/>
<evidence type="ECO:0000313" key="2">
    <source>
        <dbReference type="Proteomes" id="UP000308632"/>
    </source>
</evidence>
<sequence>MSPAPDVPPPASPSSVRALDERLDALARQPFRARFRLAGRERALAVERGPATIRWHAYDLLARRLAPAAPYKDGKQTPYRGHPVFVAQHATATCCRSCLQRWHGIPKGRELSRAEHVYAVHVICRWVERELTRGGAGGGADGVRPARPV</sequence>
<protein>
    <submittedName>
        <fullName evidence="1">DUF4186 domain-containing protein</fullName>
    </submittedName>
</protein>